<organism evidence="1 2">
    <name type="scientific">Xenopus laevis</name>
    <name type="common">African clawed frog</name>
    <dbReference type="NCBI Taxonomy" id="8355"/>
    <lineage>
        <taxon>Eukaryota</taxon>
        <taxon>Metazoa</taxon>
        <taxon>Chordata</taxon>
        <taxon>Craniata</taxon>
        <taxon>Vertebrata</taxon>
        <taxon>Euteleostomi</taxon>
        <taxon>Amphibia</taxon>
        <taxon>Batrachia</taxon>
        <taxon>Anura</taxon>
        <taxon>Pipoidea</taxon>
        <taxon>Pipidae</taxon>
        <taxon>Xenopodinae</taxon>
        <taxon>Xenopus</taxon>
        <taxon>Xenopus</taxon>
    </lineage>
</organism>
<reference evidence="2" key="1">
    <citation type="journal article" date="2016" name="Nature">
        <title>Genome evolution in the allotetraploid frog Xenopus laevis.</title>
        <authorList>
            <person name="Session A.M."/>
            <person name="Uno Y."/>
            <person name="Kwon T."/>
            <person name="Chapman J.A."/>
            <person name="Toyoda A."/>
            <person name="Takahashi S."/>
            <person name="Fukui A."/>
            <person name="Hikosaka A."/>
            <person name="Suzuki A."/>
            <person name="Kondo M."/>
            <person name="van Heeringen S.J."/>
            <person name="Quigley I."/>
            <person name="Heinz S."/>
            <person name="Ogino H."/>
            <person name="Ochi H."/>
            <person name="Hellsten U."/>
            <person name="Lyons J.B."/>
            <person name="Simakov O."/>
            <person name="Putnam N."/>
            <person name="Stites J."/>
            <person name="Kuroki Y."/>
            <person name="Tanaka T."/>
            <person name="Michiue T."/>
            <person name="Watanabe M."/>
            <person name="Bogdanovic O."/>
            <person name="Lister R."/>
            <person name="Georgiou G."/>
            <person name="Paranjpe S.S."/>
            <person name="van Kruijsbergen I."/>
            <person name="Shu S."/>
            <person name="Carlson J."/>
            <person name="Kinoshita T."/>
            <person name="Ohta Y."/>
            <person name="Mawaribuchi S."/>
            <person name="Jenkins J."/>
            <person name="Grimwood J."/>
            <person name="Schmutz J."/>
            <person name="Mitros T."/>
            <person name="Mozaffari S.V."/>
            <person name="Suzuki Y."/>
            <person name="Haramoto Y."/>
            <person name="Yamamoto T.S."/>
            <person name="Takagi C."/>
            <person name="Heald R."/>
            <person name="Miller K."/>
            <person name="Haudenschild C."/>
            <person name="Kitzman J."/>
            <person name="Nakayama T."/>
            <person name="Izutsu Y."/>
            <person name="Robert J."/>
            <person name="Fortriede J."/>
            <person name="Burns K."/>
            <person name="Lotay V."/>
            <person name="Karimi K."/>
            <person name="Yasuoka Y."/>
            <person name="Dichmann D.S."/>
            <person name="Flajnik M.F."/>
            <person name="Houston D.W."/>
            <person name="Shendure J."/>
            <person name="DuPasquier L."/>
            <person name="Vize P.D."/>
            <person name="Zorn A.M."/>
            <person name="Ito M."/>
            <person name="Marcotte E.M."/>
            <person name="Wallingford J.B."/>
            <person name="Ito Y."/>
            <person name="Asashima M."/>
            <person name="Ueno N."/>
            <person name="Matsuda Y."/>
            <person name="Veenstra G.J."/>
            <person name="Fujiyama A."/>
            <person name="Harland R.M."/>
            <person name="Taira M."/>
            <person name="Rokhsar D.S."/>
        </authorList>
    </citation>
    <scope>NUCLEOTIDE SEQUENCE [LARGE SCALE GENOMIC DNA]</scope>
    <source>
        <strain evidence="2">J</strain>
    </source>
</reference>
<sequence>MSVPTERGYQGDVSLAVPKPLLSAAHSHTHCTRGVILNWLASNFEKLIAVQLPGEERDCCCCCCAGTPRPPLRLAGLCVDWVCESVDVTRAVRPRHAPFPMASLWLSGVRLCLPSVETGTGETACGRLRRL</sequence>
<dbReference type="EMBL" id="CM004467">
    <property type="protein sequence ID" value="OCT97877.1"/>
    <property type="molecule type" value="Genomic_DNA"/>
</dbReference>
<proteinExistence type="predicted"/>
<evidence type="ECO:0000313" key="1">
    <source>
        <dbReference type="EMBL" id="OCT97877.1"/>
    </source>
</evidence>
<evidence type="ECO:0000313" key="2">
    <source>
        <dbReference type="Proteomes" id="UP000694892"/>
    </source>
</evidence>
<name>A0A974I107_XENLA</name>
<dbReference type="Proteomes" id="UP000694892">
    <property type="component" value="Chromosome 1S"/>
</dbReference>
<gene>
    <name evidence="1" type="ORF">XELAEV_18010110mg</name>
</gene>
<accession>A0A974I107</accession>
<dbReference type="AlphaFoldDB" id="A0A974I107"/>
<protein>
    <submittedName>
        <fullName evidence="1">Uncharacterized protein</fullName>
    </submittedName>
</protein>